<gene>
    <name evidence="2" type="ORF">AUP43_13675</name>
</gene>
<evidence type="ECO:0000313" key="2">
    <source>
        <dbReference type="EMBL" id="KZD01895.1"/>
    </source>
</evidence>
<dbReference type="Proteomes" id="UP000076400">
    <property type="component" value="Unassembled WGS sequence"/>
</dbReference>
<name>A0A154VKU0_9PROT</name>
<evidence type="ECO:0000313" key="3">
    <source>
        <dbReference type="Proteomes" id="UP000076400"/>
    </source>
</evidence>
<keyword evidence="3" id="KW-1185">Reference proteome</keyword>
<accession>A0A154VKU0</accession>
<dbReference type="InterPro" id="IPR050177">
    <property type="entry name" value="Lipid_A_modif_metabolic_enz"/>
</dbReference>
<dbReference type="PANTHER" id="PTHR43245:SF58">
    <property type="entry name" value="BLL5923 PROTEIN"/>
    <property type="match status" value="1"/>
</dbReference>
<protein>
    <recommendedName>
        <fullName evidence="1">NAD-dependent epimerase/dehydratase domain-containing protein</fullName>
    </recommendedName>
</protein>
<sequence>MTVLLTGANGFIGRAMARHFQALGRPVRGALRRPVALPEGVEPVIVGEIGPETDWTAALRGIDSVIHLAAPADQGALDEATLRRVTVAGGEALAAAARAAGVQRFLLLSSAKVMGEETLSGQRFRDSDTPRPVTAYARAKLAAEEAVLAAFPGALVLRPPLVYGPGVGGNFAKLLRLADIAPPPPFGGIDNSRAMLYLGNLVSAVERSLDSAEGRGQRFLLHDGAEISVSTLIRQLRLAHGRSPRLLPGGRTLVRLLAGRETARRLCGGFSLDSDRFFATFGWQPPFDVQHALYLTVSGQQL</sequence>
<organism evidence="2 3">
    <name type="scientific">Oceanibaculum pacificum</name>
    <dbReference type="NCBI Taxonomy" id="580166"/>
    <lineage>
        <taxon>Bacteria</taxon>
        <taxon>Pseudomonadati</taxon>
        <taxon>Pseudomonadota</taxon>
        <taxon>Alphaproteobacteria</taxon>
        <taxon>Rhodospirillales</taxon>
        <taxon>Oceanibaculaceae</taxon>
        <taxon>Oceanibaculum</taxon>
    </lineage>
</organism>
<reference evidence="2 3" key="1">
    <citation type="submission" date="2015-12" db="EMBL/GenBank/DDBJ databases">
        <title>Genome sequence of Oceanibaculum pacificum MCCC 1A02656.</title>
        <authorList>
            <person name="Lu L."/>
            <person name="Lai Q."/>
            <person name="Shao Z."/>
            <person name="Qian P."/>
        </authorList>
    </citation>
    <scope>NUCLEOTIDE SEQUENCE [LARGE SCALE GENOMIC DNA]</scope>
    <source>
        <strain evidence="2 3">MCCC 1A02656</strain>
    </source>
</reference>
<proteinExistence type="predicted"/>
<dbReference type="RefSeq" id="WP_067559591.1">
    <property type="nucleotide sequence ID" value="NZ_LPXN01000154.1"/>
</dbReference>
<comment type="caution">
    <text evidence="2">The sequence shown here is derived from an EMBL/GenBank/DDBJ whole genome shotgun (WGS) entry which is preliminary data.</text>
</comment>
<dbReference type="AlphaFoldDB" id="A0A154VKU0"/>
<dbReference type="STRING" id="580166.AUP43_13675"/>
<evidence type="ECO:0000259" key="1">
    <source>
        <dbReference type="Pfam" id="PF01370"/>
    </source>
</evidence>
<dbReference type="Pfam" id="PF01370">
    <property type="entry name" value="Epimerase"/>
    <property type="match status" value="1"/>
</dbReference>
<feature type="domain" description="NAD-dependent epimerase/dehydratase" evidence="1">
    <location>
        <begin position="3"/>
        <end position="212"/>
    </location>
</feature>
<dbReference type="EMBL" id="LPXN01000154">
    <property type="protein sequence ID" value="KZD01895.1"/>
    <property type="molecule type" value="Genomic_DNA"/>
</dbReference>
<dbReference type="SUPFAM" id="SSF51735">
    <property type="entry name" value="NAD(P)-binding Rossmann-fold domains"/>
    <property type="match status" value="1"/>
</dbReference>
<dbReference type="PANTHER" id="PTHR43245">
    <property type="entry name" value="BIFUNCTIONAL POLYMYXIN RESISTANCE PROTEIN ARNA"/>
    <property type="match status" value="1"/>
</dbReference>
<dbReference type="InterPro" id="IPR001509">
    <property type="entry name" value="Epimerase_deHydtase"/>
</dbReference>
<dbReference type="InterPro" id="IPR036291">
    <property type="entry name" value="NAD(P)-bd_dom_sf"/>
</dbReference>
<dbReference type="Gene3D" id="3.40.50.720">
    <property type="entry name" value="NAD(P)-binding Rossmann-like Domain"/>
    <property type="match status" value="1"/>
</dbReference>